<feature type="non-terminal residue" evidence="1">
    <location>
        <position position="1"/>
    </location>
</feature>
<gene>
    <name evidence="1" type="ORF">L249_0096</name>
</gene>
<keyword evidence="2" id="KW-1185">Reference proteome</keyword>
<evidence type="ECO:0000313" key="1">
    <source>
        <dbReference type="EMBL" id="RCI12794.1"/>
    </source>
</evidence>
<name>A0A367LED8_9HYPO</name>
<reference evidence="1 2" key="1">
    <citation type="journal article" date="2015" name="BMC Genomics">
        <title>Insights from the genome of Ophiocordyceps polyrhachis-furcata to pathogenicity and host specificity in insect fungi.</title>
        <authorList>
            <person name="Wichadakul D."/>
            <person name="Kobmoo N."/>
            <person name="Ingsriswang S."/>
            <person name="Tangphatsornruang S."/>
            <person name="Chantasingh D."/>
            <person name="Luangsa-ard J.J."/>
            <person name="Eurwilaichitr L."/>
        </authorList>
    </citation>
    <scope>NUCLEOTIDE SEQUENCE [LARGE SCALE GENOMIC DNA]</scope>
    <source>
        <strain evidence="1 2">BCC 54312</strain>
    </source>
</reference>
<organism evidence="1 2">
    <name type="scientific">Ophiocordyceps polyrhachis-furcata BCC 54312</name>
    <dbReference type="NCBI Taxonomy" id="1330021"/>
    <lineage>
        <taxon>Eukaryota</taxon>
        <taxon>Fungi</taxon>
        <taxon>Dikarya</taxon>
        <taxon>Ascomycota</taxon>
        <taxon>Pezizomycotina</taxon>
        <taxon>Sordariomycetes</taxon>
        <taxon>Hypocreomycetidae</taxon>
        <taxon>Hypocreales</taxon>
        <taxon>Ophiocordycipitaceae</taxon>
        <taxon>Ophiocordyceps</taxon>
    </lineage>
</organism>
<evidence type="ECO:0000313" key="2">
    <source>
        <dbReference type="Proteomes" id="UP000253664"/>
    </source>
</evidence>
<comment type="caution">
    <text evidence="1">The sequence shown here is derived from an EMBL/GenBank/DDBJ whole genome shotgun (WGS) entry which is preliminary data.</text>
</comment>
<dbReference type="EMBL" id="LKCN02000007">
    <property type="protein sequence ID" value="RCI12794.1"/>
    <property type="molecule type" value="Genomic_DNA"/>
</dbReference>
<dbReference type="AlphaFoldDB" id="A0A367LED8"/>
<dbReference type="Proteomes" id="UP000253664">
    <property type="component" value="Unassembled WGS sequence"/>
</dbReference>
<proteinExistence type="predicted"/>
<sequence length="95" mass="10359">PSVFQSSTLQLVSASIQSRRPIQVLSRCRLLSHSTVDKCVLARPWQFPAGHTIRPNCSTSTGFLGTVTKVHGYGHGGPNSIWIKRTQRASSLKAT</sequence>
<protein>
    <submittedName>
        <fullName evidence="1">Uncharacterized protein</fullName>
    </submittedName>
</protein>
<accession>A0A367LED8</accession>